<dbReference type="RefSeq" id="WP_066658699.1">
    <property type="nucleotide sequence ID" value="NZ_CBCSCL010000001.1"/>
</dbReference>
<name>A0A193GDY5_9BORD</name>
<dbReference type="InterPro" id="IPR005119">
    <property type="entry name" value="LysR_subst-bd"/>
</dbReference>
<proteinExistence type="inferred from homology"/>
<comment type="similarity">
    <text evidence="1">Belongs to the LysR transcriptional regulatory family.</text>
</comment>
<keyword evidence="3" id="KW-0238">DNA-binding</keyword>
<dbReference type="InterPro" id="IPR036390">
    <property type="entry name" value="WH_DNA-bd_sf"/>
</dbReference>
<accession>A0A193GDY5</accession>
<dbReference type="Proteomes" id="UP000091926">
    <property type="component" value="Chromosome"/>
</dbReference>
<feature type="domain" description="HTH lysR-type" evidence="5">
    <location>
        <begin position="3"/>
        <end position="60"/>
    </location>
</feature>
<dbReference type="Gene3D" id="1.10.10.10">
    <property type="entry name" value="Winged helix-like DNA-binding domain superfamily/Winged helix DNA-binding domain"/>
    <property type="match status" value="1"/>
</dbReference>
<keyword evidence="2" id="KW-0805">Transcription regulation</keyword>
<dbReference type="PROSITE" id="PS50931">
    <property type="entry name" value="HTH_LYSR"/>
    <property type="match status" value="1"/>
</dbReference>
<evidence type="ECO:0000259" key="5">
    <source>
        <dbReference type="PROSITE" id="PS50931"/>
    </source>
</evidence>
<evidence type="ECO:0000313" key="7">
    <source>
        <dbReference type="Proteomes" id="UP000091926"/>
    </source>
</evidence>
<dbReference type="Pfam" id="PF03466">
    <property type="entry name" value="LysR_substrate"/>
    <property type="match status" value="1"/>
</dbReference>
<dbReference type="PANTHER" id="PTHR30419">
    <property type="entry name" value="HTH-TYPE TRANSCRIPTIONAL REGULATOR YBHD"/>
    <property type="match status" value="1"/>
</dbReference>
<evidence type="ECO:0000256" key="3">
    <source>
        <dbReference type="ARBA" id="ARBA00023125"/>
    </source>
</evidence>
<dbReference type="GO" id="GO:0003700">
    <property type="term" value="F:DNA-binding transcription factor activity"/>
    <property type="evidence" value="ECO:0007669"/>
    <property type="project" value="InterPro"/>
</dbReference>
<dbReference type="OrthoDB" id="8675247at2"/>
<dbReference type="InterPro" id="IPR036388">
    <property type="entry name" value="WH-like_DNA-bd_sf"/>
</dbReference>
<dbReference type="AlphaFoldDB" id="A0A193GDY5"/>
<dbReference type="GO" id="GO:0003677">
    <property type="term" value="F:DNA binding"/>
    <property type="evidence" value="ECO:0007669"/>
    <property type="project" value="UniProtKB-KW"/>
</dbReference>
<keyword evidence="7" id="KW-1185">Reference proteome</keyword>
<reference evidence="6 7" key="1">
    <citation type="submission" date="2016-06" db="EMBL/GenBank/DDBJ databases">
        <title>Complete genome sequences of Bordetella bronchialis and Bordetella flabilis.</title>
        <authorList>
            <person name="LiPuma J.J."/>
            <person name="Spilker T."/>
        </authorList>
    </citation>
    <scope>NUCLEOTIDE SEQUENCE [LARGE SCALE GENOMIC DNA]</scope>
    <source>
        <strain evidence="6 7">AU10664</strain>
    </source>
</reference>
<evidence type="ECO:0000256" key="4">
    <source>
        <dbReference type="ARBA" id="ARBA00023163"/>
    </source>
</evidence>
<dbReference type="PRINTS" id="PR00039">
    <property type="entry name" value="HTHLYSR"/>
</dbReference>
<dbReference type="KEGG" id="bfz:BAU07_13830"/>
<evidence type="ECO:0000313" key="6">
    <source>
        <dbReference type="EMBL" id="ANN78025.1"/>
    </source>
</evidence>
<dbReference type="CDD" id="cd08440">
    <property type="entry name" value="PBP2_LTTR_like_4"/>
    <property type="match status" value="1"/>
</dbReference>
<dbReference type="Gene3D" id="3.40.190.290">
    <property type="match status" value="1"/>
</dbReference>
<dbReference type="InterPro" id="IPR000847">
    <property type="entry name" value="LysR_HTH_N"/>
</dbReference>
<protein>
    <recommendedName>
        <fullName evidence="5">HTH lysR-type domain-containing protein</fullName>
    </recommendedName>
</protein>
<keyword evidence="4" id="KW-0804">Transcription</keyword>
<dbReference type="SUPFAM" id="SSF53850">
    <property type="entry name" value="Periplasmic binding protein-like II"/>
    <property type="match status" value="1"/>
</dbReference>
<evidence type="ECO:0000256" key="2">
    <source>
        <dbReference type="ARBA" id="ARBA00023015"/>
    </source>
</evidence>
<dbReference type="GO" id="GO:0005829">
    <property type="term" value="C:cytosol"/>
    <property type="evidence" value="ECO:0007669"/>
    <property type="project" value="TreeGrafter"/>
</dbReference>
<dbReference type="InterPro" id="IPR050950">
    <property type="entry name" value="HTH-type_LysR_regulators"/>
</dbReference>
<gene>
    <name evidence="6" type="ORF">BAU07_13830</name>
</gene>
<sequence length="311" mass="34581">MNVTIKQLRAFVNVVNAGSFTEAAKRMYVTQSALSLLLRELESELGVRLLDRNSRRTQLSTMGAEFYPLAIKVLDDLDMAVNSTLQLHERQRGSVRVACTLLYGQALMPQILAEFGERYPAITVRMLDLPNEQVLARVLADEADFGVAPQRPTPAGLAQERLFQDRIQLICPREHPLTRRKRVSWRQALAYPFISLPLDFTVRLQADLLAWSASLTLKPQHSVSYLTTALGMVKWGHGLTALPSYSTPLLNAYGLAGIAVRDPIIHRQISLFTKRGHSLSPAATSLVDFMHEFMASPARAASTGGPHQNRP</sequence>
<evidence type="ECO:0000256" key="1">
    <source>
        <dbReference type="ARBA" id="ARBA00009437"/>
    </source>
</evidence>
<dbReference type="EMBL" id="CP016172">
    <property type="protein sequence ID" value="ANN78025.1"/>
    <property type="molecule type" value="Genomic_DNA"/>
</dbReference>
<dbReference type="FunFam" id="1.10.10.10:FF:000001">
    <property type="entry name" value="LysR family transcriptional regulator"/>
    <property type="match status" value="1"/>
</dbReference>
<dbReference type="STRING" id="463014.BAU07_13830"/>
<dbReference type="Pfam" id="PF00126">
    <property type="entry name" value="HTH_1"/>
    <property type="match status" value="1"/>
</dbReference>
<dbReference type="PANTHER" id="PTHR30419:SF8">
    <property type="entry name" value="NITROGEN ASSIMILATION TRANSCRIPTIONAL ACTIVATOR-RELATED"/>
    <property type="match status" value="1"/>
</dbReference>
<organism evidence="6 7">
    <name type="scientific">Bordetella flabilis</name>
    <dbReference type="NCBI Taxonomy" id="463014"/>
    <lineage>
        <taxon>Bacteria</taxon>
        <taxon>Pseudomonadati</taxon>
        <taxon>Pseudomonadota</taxon>
        <taxon>Betaproteobacteria</taxon>
        <taxon>Burkholderiales</taxon>
        <taxon>Alcaligenaceae</taxon>
        <taxon>Bordetella</taxon>
    </lineage>
</organism>
<dbReference type="SUPFAM" id="SSF46785">
    <property type="entry name" value="Winged helix' DNA-binding domain"/>
    <property type="match status" value="1"/>
</dbReference>